<keyword evidence="4" id="KW-1185">Reference proteome</keyword>
<name>A0ABY4U511_9SPHN</name>
<dbReference type="Proteomes" id="UP001056619">
    <property type="component" value="Chromosome"/>
</dbReference>
<dbReference type="RefSeq" id="WP_301641928.1">
    <property type="nucleotide sequence ID" value="NZ_CP098494.1"/>
</dbReference>
<evidence type="ECO:0008006" key="5">
    <source>
        <dbReference type="Google" id="ProtNLM"/>
    </source>
</evidence>
<protein>
    <recommendedName>
        <fullName evidence="5">DUF4189 domain-containing protein</fullName>
    </recommendedName>
</protein>
<accession>A0ABY4U511</accession>
<evidence type="ECO:0000313" key="3">
    <source>
        <dbReference type="EMBL" id="USA61195.1"/>
    </source>
</evidence>
<feature type="signal peptide" evidence="2">
    <location>
        <begin position="1"/>
        <end position="23"/>
    </location>
</feature>
<feature type="region of interest" description="Disordered" evidence="1">
    <location>
        <begin position="130"/>
        <end position="195"/>
    </location>
</feature>
<feature type="compositionally biased region" description="Low complexity" evidence="1">
    <location>
        <begin position="154"/>
        <end position="168"/>
    </location>
</feature>
<evidence type="ECO:0000256" key="2">
    <source>
        <dbReference type="SAM" id="SignalP"/>
    </source>
</evidence>
<dbReference type="EMBL" id="CP098494">
    <property type="protein sequence ID" value="USA61195.1"/>
    <property type="molecule type" value="Genomic_DNA"/>
</dbReference>
<keyword evidence="2" id="KW-0732">Signal</keyword>
<feature type="chain" id="PRO_5045189154" description="DUF4189 domain-containing protein" evidence="2">
    <location>
        <begin position="24"/>
        <end position="195"/>
    </location>
</feature>
<evidence type="ECO:0000256" key="1">
    <source>
        <dbReference type="SAM" id="MobiDB-lite"/>
    </source>
</evidence>
<sequence length="195" mass="20265">MSRHWRVGPFIVLGLLLSAPLAAQDDSGETIDILVPPEDYLPPSEDCSAEEEAASISGEIIVCRRRSDGGEYGYDKERAEREYAAKTMNKGDLRTPNVDGPGIFQGPATIGGVCGIGLNPCPPPPAYIIDFSTLPEAPPGSDADRISRGLPPLGRGAATTEAESAARARQLGLPPVPGSSVSPSESASPEAEPSG</sequence>
<organism evidence="3 4">
    <name type="scientific">Qipengyuania citrea</name>
    <dbReference type="NCBI Taxonomy" id="225971"/>
    <lineage>
        <taxon>Bacteria</taxon>
        <taxon>Pseudomonadati</taxon>
        <taxon>Pseudomonadota</taxon>
        <taxon>Alphaproteobacteria</taxon>
        <taxon>Sphingomonadales</taxon>
        <taxon>Erythrobacteraceae</taxon>
        <taxon>Qipengyuania</taxon>
    </lineage>
</organism>
<evidence type="ECO:0000313" key="4">
    <source>
        <dbReference type="Proteomes" id="UP001056619"/>
    </source>
</evidence>
<gene>
    <name evidence="3" type="ORF">NCF85_14160</name>
</gene>
<proteinExistence type="predicted"/>
<reference evidence="3 4" key="1">
    <citation type="submission" date="2022-06" db="EMBL/GenBank/DDBJ databases">
        <authorList>
            <person name="Liu G."/>
        </authorList>
    </citation>
    <scope>NUCLEOTIDE SEQUENCE [LARGE SCALE GENOMIC DNA]</scope>
    <source>
        <strain evidence="3 4">E4</strain>
    </source>
</reference>
<feature type="compositionally biased region" description="Low complexity" evidence="1">
    <location>
        <begin position="178"/>
        <end position="195"/>
    </location>
</feature>